<evidence type="ECO:0000256" key="1">
    <source>
        <dbReference type="ARBA" id="ARBA00022448"/>
    </source>
</evidence>
<keyword evidence="8" id="KW-0812">Transmembrane</keyword>
<reference evidence="10 11" key="1">
    <citation type="submission" date="2020-08" db="EMBL/GenBank/DDBJ databases">
        <title>Arenibacter gaetbuli sp. nov., isolated from a sand dune.</title>
        <authorList>
            <person name="Park S."/>
            <person name="Yoon J.-H."/>
        </authorList>
    </citation>
    <scope>NUCLEOTIDE SEQUENCE [LARGE SCALE GENOMIC DNA]</scope>
    <source>
        <strain evidence="10 11">BSSL-BM3</strain>
    </source>
</reference>
<accession>A0ABR7QMU4</accession>
<evidence type="ECO:0000256" key="2">
    <source>
        <dbReference type="ARBA" id="ARBA00022617"/>
    </source>
</evidence>
<sequence>MRQNVISGVIVCICFYFLLGFSSFQNQENNPPEIRIIVPFANSAFRWNSILQYEIQVLDVEDGNSEYDEISPNEVLLVVKHLQDSSEVKPYLQREANTNYKPLVQMGNSTCFNCHKAKGTLIGPSFERIAAKYNNDQNVINSLAEKIISGSTSVWGDEKMPPHPDLKVGQVQEMVRWILANNLDSNKDYLTGIKGTIKTKEKAVSASEKGAIVLTARYSDHGSNDQRHNSKQAENTLILKSN</sequence>
<evidence type="ECO:0000256" key="8">
    <source>
        <dbReference type="SAM" id="Phobius"/>
    </source>
</evidence>
<protein>
    <recommendedName>
        <fullName evidence="9">Cytochrome c domain-containing protein</fullName>
    </recommendedName>
</protein>
<evidence type="ECO:0000313" key="11">
    <source>
        <dbReference type="Proteomes" id="UP000618952"/>
    </source>
</evidence>
<evidence type="ECO:0000256" key="6">
    <source>
        <dbReference type="PROSITE-ProRule" id="PRU00433"/>
    </source>
</evidence>
<keyword evidence="3 6" id="KW-0479">Metal-binding</keyword>
<dbReference type="PRINTS" id="PR00606">
    <property type="entry name" value="CYTCHROMECID"/>
</dbReference>
<feature type="region of interest" description="Disordered" evidence="7">
    <location>
        <begin position="219"/>
        <end position="242"/>
    </location>
</feature>
<feature type="transmembrane region" description="Helical" evidence="8">
    <location>
        <begin position="5"/>
        <end position="24"/>
    </location>
</feature>
<dbReference type="Gene3D" id="1.10.760.10">
    <property type="entry name" value="Cytochrome c-like domain"/>
    <property type="match status" value="1"/>
</dbReference>
<dbReference type="SUPFAM" id="SSF46626">
    <property type="entry name" value="Cytochrome c"/>
    <property type="match status" value="1"/>
</dbReference>
<keyword evidence="5 6" id="KW-0408">Iron</keyword>
<name>A0ABR7QMU4_9FLAO</name>
<dbReference type="InterPro" id="IPR009056">
    <property type="entry name" value="Cyt_c-like_dom"/>
</dbReference>
<comment type="caution">
    <text evidence="10">The sequence shown here is derived from an EMBL/GenBank/DDBJ whole genome shotgun (WGS) entry which is preliminary data.</text>
</comment>
<organism evidence="10 11">
    <name type="scientific">Arenibacter arenosicollis</name>
    <dbReference type="NCBI Taxonomy" id="2762274"/>
    <lineage>
        <taxon>Bacteria</taxon>
        <taxon>Pseudomonadati</taxon>
        <taxon>Bacteroidota</taxon>
        <taxon>Flavobacteriia</taxon>
        <taxon>Flavobacteriales</taxon>
        <taxon>Flavobacteriaceae</taxon>
        <taxon>Arenibacter</taxon>
    </lineage>
</organism>
<proteinExistence type="predicted"/>
<keyword evidence="2 6" id="KW-0349">Heme</keyword>
<dbReference type="PROSITE" id="PS51007">
    <property type="entry name" value="CYTC"/>
    <property type="match status" value="1"/>
</dbReference>
<evidence type="ECO:0000256" key="7">
    <source>
        <dbReference type="SAM" id="MobiDB-lite"/>
    </source>
</evidence>
<dbReference type="Proteomes" id="UP000618952">
    <property type="component" value="Unassembled WGS sequence"/>
</dbReference>
<dbReference type="EMBL" id="JACLHY010000007">
    <property type="protein sequence ID" value="MBC8768255.1"/>
    <property type="molecule type" value="Genomic_DNA"/>
</dbReference>
<dbReference type="InterPro" id="IPR002324">
    <property type="entry name" value="Cyt_c_ID"/>
</dbReference>
<feature type="compositionally biased region" description="Polar residues" evidence="7">
    <location>
        <begin position="232"/>
        <end position="242"/>
    </location>
</feature>
<evidence type="ECO:0000256" key="5">
    <source>
        <dbReference type="ARBA" id="ARBA00023004"/>
    </source>
</evidence>
<gene>
    <name evidence="10" type="ORF">H4O18_09645</name>
</gene>
<keyword evidence="8" id="KW-0472">Membrane</keyword>
<keyword evidence="11" id="KW-1185">Reference proteome</keyword>
<dbReference type="RefSeq" id="WP_187583924.1">
    <property type="nucleotide sequence ID" value="NZ_JACLHY010000007.1"/>
</dbReference>
<keyword evidence="1" id="KW-0813">Transport</keyword>
<keyword evidence="4" id="KW-0249">Electron transport</keyword>
<dbReference type="Pfam" id="PF00034">
    <property type="entry name" value="Cytochrom_C"/>
    <property type="match status" value="1"/>
</dbReference>
<evidence type="ECO:0000259" key="9">
    <source>
        <dbReference type="PROSITE" id="PS51007"/>
    </source>
</evidence>
<evidence type="ECO:0000313" key="10">
    <source>
        <dbReference type="EMBL" id="MBC8768255.1"/>
    </source>
</evidence>
<dbReference type="InterPro" id="IPR036909">
    <property type="entry name" value="Cyt_c-like_dom_sf"/>
</dbReference>
<evidence type="ECO:0000256" key="4">
    <source>
        <dbReference type="ARBA" id="ARBA00022982"/>
    </source>
</evidence>
<keyword evidence="8" id="KW-1133">Transmembrane helix</keyword>
<feature type="domain" description="Cytochrome c" evidence="9">
    <location>
        <begin position="58"/>
        <end position="182"/>
    </location>
</feature>
<evidence type="ECO:0000256" key="3">
    <source>
        <dbReference type="ARBA" id="ARBA00022723"/>
    </source>
</evidence>
<feature type="compositionally biased region" description="Basic and acidic residues" evidence="7">
    <location>
        <begin position="219"/>
        <end position="228"/>
    </location>
</feature>